<dbReference type="OrthoDB" id="266718at2759"/>
<dbReference type="InterPro" id="IPR013761">
    <property type="entry name" value="SAM/pointed_sf"/>
</dbReference>
<evidence type="ECO:0000256" key="5">
    <source>
        <dbReference type="ARBA" id="ARBA00022741"/>
    </source>
</evidence>
<reference evidence="14 15" key="1">
    <citation type="submission" date="2018-03" db="EMBL/GenBank/DDBJ databases">
        <title>Candida pseudohaemulonii genome assembly and annotation.</title>
        <authorList>
            <person name="Munoz J.F."/>
            <person name="Gade L.G."/>
            <person name="Chow N.A."/>
            <person name="Litvintseva A.P."/>
            <person name="Loparev V.N."/>
            <person name="Cuomo C.A."/>
        </authorList>
    </citation>
    <scope>NUCLEOTIDE SEQUENCE [LARGE SCALE GENOMIC DNA]</scope>
    <source>
        <strain evidence="14 15">B12108</strain>
    </source>
</reference>
<feature type="binding site" evidence="10">
    <location>
        <position position="450"/>
    </location>
    <ligand>
        <name>ATP</name>
        <dbReference type="ChEBI" id="CHEBI:30616"/>
    </ligand>
</feature>
<dbReference type="Pfam" id="PF14847">
    <property type="entry name" value="Ras_bdg_2"/>
    <property type="match status" value="1"/>
</dbReference>
<dbReference type="EC" id="2.7.11.25" evidence="2"/>
<dbReference type="InterPro" id="IPR029458">
    <property type="entry name" value="Ras-bd_By2"/>
</dbReference>
<dbReference type="PANTHER" id="PTHR11584:SF369">
    <property type="entry name" value="MITOGEN-ACTIVATED PROTEIN KINASE KINASE KINASE 19-RELATED"/>
    <property type="match status" value="1"/>
</dbReference>
<comment type="caution">
    <text evidence="14">The sequence shown here is derived from an EMBL/GenBank/DDBJ whole genome shotgun (WGS) entry which is preliminary data.</text>
</comment>
<dbReference type="InterPro" id="IPR011009">
    <property type="entry name" value="Kinase-like_dom_sf"/>
</dbReference>
<feature type="domain" description="Protein kinase" evidence="12">
    <location>
        <begin position="421"/>
        <end position="687"/>
    </location>
</feature>
<evidence type="ECO:0000256" key="8">
    <source>
        <dbReference type="ARBA" id="ARBA00047559"/>
    </source>
</evidence>
<dbReference type="FunFam" id="3.30.200.20:FF:000387">
    <property type="entry name" value="Serine/threonine-protein kinase STE11"/>
    <property type="match status" value="1"/>
</dbReference>
<protein>
    <recommendedName>
        <fullName evidence="2">mitogen-activated protein kinase kinase kinase</fullName>
        <ecNumber evidence="2">2.7.11.25</ecNumber>
    </recommendedName>
</protein>
<comment type="catalytic activity">
    <reaction evidence="9">
        <text>L-seryl-[protein] + ATP = O-phospho-L-seryl-[protein] + ADP + H(+)</text>
        <dbReference type="Rhea" id="RHEA:17989"/>
        <dbReference type="Rhea" id="RHEA-COMP:9863"/>
        <dbReference type="Rhea" id="RHEA-COMP:11604"/>
        <dbReference type="ChEBI" id="CHEBI:15378"/>
        <dbReference type="ChEBI" id="CHEBI:29999"/>
        <dbReference type="ChEBI" id="CHEBI:30616"/>
        <dbReference type="ChEBI" id="CHEBI:83421"/>
        <dbReference type="ChEBI" id="CHEBI:456216"/>
        <dbReference type="EC" id="2.7.11.25"/>
    </reaction>
</comment>
<evidence type="ECO:0000256" key="10">
    <source>
        <dbReference type="PROSITE-ProRule" id="PRU10141"/>
    </source>
</evidence>
<keyword evidence="3" id="KW-0723">Serine/threonine-protein kinase</keyword>
<dbReference type="GeneID" id="36565317"/>
<keyword evidence="7 10" id="KW-0067">ATP-binding</keyword>
<evidence type="ECO:0000259" key="12">
    <source>
        <dbReference type="PROSITE" id="PS50011"/>
    </source>
</evidence>
<dbReference type="Proteomes" id="UP000241107">
    <property type="component" value="Unassembled WGS sequence"/>
</dbReference>
<dbReference type="SUPFAM" id="SSF56112">
    <property type="entry name" value="Protein kinase-like (PK-like)"/>
    <property type="match status" value="2"/>
</dbReference>
<dbReference type="GO" id="GO:0004709">
    <property type="term" value="F:MAP kinase kinase kinase activity"/>
    <property type="evidence" value="ECO:0007669"/>
    <property type="project" value="UniProtKB-EC"/>
</dbReference>
<evidence type="ECO:0000256" key="7">
    <source>
        <dbReference type="ARBA" id="ARBA00022840"/>
    </source>
</evidence>
<evidence type="ECO:0000256" key="9">
    <source>
        <dbReference type="ARBA" id="ARBA00048329"/>
    </source>
</evidence>
<evidence type="ECO:0000256" key="4">
    <source>
        <dbReference type="ARBA" id="ARBA00022679"/>
    </source>
</evidence>
<dbReference type="RefSeq" id="XP_024714455.1">
    <property type="nucleotide sequence ID" value="XM_024857319.1"/>
</dbReference>
<sequence length="1485" mass="167101">MEYTDLLLWLAKNKCLQHLGKFIENGVTLDLVPELDTAALKELGISKVGDRLRLEIAILNLNMQRLKTSVSVEEVQKQILLELSLQCNQGSKTFSGVVPQENDDATFVPNGRLLRLRSTVEKEAPGRTVTFILPDGSMKKVNIEGCFNTQLIKRKGLKTLGVKGRDTDYDTYIHTTGPGGAKISSLYDVEFVTICFAPDRTEKHRIMLTPKGEQPSPTAAEQSLRILQRMAGRKPQTPQMRNFFGQRPPSELISSNLGEYFPQAPQQELETTVRNSVRYSMRLLRRFRVPTTLLIFLGKLGAVSMASSERKLRNHRTIGDMMVHNVSVIDEATNPDTISLASKPELSSVDDSRLDISQRTDVNKHRFSVAALYTTNNNRYSRIELFSIDSDDDNTDDCLDYYGGLGADGEDVQPFIPGKKWVQGARIGAGSFGTVVLGMDPVTGELMAVKQVPIPTGAARHNELQRSMIEALHHEMSLLKELNHENIVRYFGSSSEGSFLNIFLEYVPGGSVQLMLQLYGPFEEPLIRNFVRQVLVGLSYLHSVDIIHRDIKGANILIDIKGTVKISDFGISKKVDSSEDREGNKQARRASLQGSVYWMAPEVVKQTAYTKKADIWSVGCLVVEMFTGKHPFPSFSQMQAIFKIGTHTQPLVPEWCTAEGKDFLTQTFEIDYDKRPTATQLLGEAFLSPLILSHLGPEDMDIPLKLLPRVSISTLDHAFETNGEEPRRSRKDSFLGNTQPESSRVQAQMFTLTLPHVDEDKEGIDRNYRLARTYSETEFNNFDSETGHRLYDDGMFRLKPSKASSPERHEPKLYSRSYELNVDIDSGSLGGLEDEYIPGLDFADVVQSWNPTTRDSSTQASREHSFLDLRKLHAQVAPQPIQFRNPSVLGKHADDESVAKPPKKHKGSPSPTAVSESSNKEEPHEINYESILASLPNNFTELPYSQRKKVVKLFSESIDYSQFLLYVKNQLGERSCLTLSRTHRSDGTPVIGSSGGSLRRSRRNSTVNNNTVAGRLLALSLSADLRKLDKPPKVNVDEKGAMVMGYELGRVIGFGAWGTIRECFKDGECKAIKTVKSVRDYDNGTNSPKSKSKPLHNPKVLQVFKKEIEIWRQLQHPALLPLLDHIETDDTIFCLTNRISGGTLFEVVSRWGVFNDGISNTSGPVSFLIQRQRRRLYDAAHFIRQIIEALLYMHQELGIVHGDLKLENVLVDDLDTENVHVVLCDFGMSRVFAPRLSRKLSRRDVDDSTAMLRSKSSATQIRKPFLGGDSPSLKNLFSDDSKIGILHFHRSHGPSLQSLDLTPTNSKTSLSEFHEFKVRDQHISSNIESDLPHSHIGSLPYASPELLEPHPPPLGPSADIWALGVVLFTMVVGKLPFQHPFEPRLRAIISAGKFDKDELRQACLMQWIFDEEDDNVKNNSFVDAGRLKEIAELKAEWDEIDKEEFAWVFNMVEGCLERDITKRWDLFMMFEELKIHENQLEESEA</sequence>
<evidence type="ECO:0000256" key="1">
    <source>
        <dbReference type="ARBA" id="ARBA00006529"/>
    </source>
</evidence>
<dbReference type="STRING" id="418784.A0A2P7YTM5"/>
<dbReference type="PROSITE" id="PS00107">
    <property type="entry name" value="PROTEIN_KINASE_ATP"/>
    <property type="match status" value="1"/>
</dbReference>
<comment type="catalytic activity">
    <reaction evidence="8">
        <text>L-threonyl-[protein] + ATP = O-phospho-L-threonyl-[protein] + ADP + H(+)</text>
        <dbReference type="Rhea" id="RHEA:46608"/>
        <dbReference type="Rhea" id="RHEA-COMP:11060"/>
        <dbReference type="Rhea" id="RHEA-COMP:11605"/>
        <dbReference type="ChEBI" id="CHEBI:15378"/>
        <dbReference type="ChEBI" id="CHEBI:30013"/>
        <dbReference type="ChEBI" id="CHEBI:30616"/>
        <dbReference type="ChEBI" id="CHEBI:61977"/>
        <dbReference type="ChEBI" id="CHEBI:456216"/>
        <dbReference type="EC" id="2.7.11.25"/>
    </reaction>
</comment>
<dbReference type="SMART" id="SM01304">
    <property type="entry name" value="Ras_bdg_2"/>
    <property type="match status" value="1"/>
</dbReference>
<dbReference type="VEuPathDB" id="FungiDB:C7M61_001927"/>
<dbReference type="PROSITE" id="PS50105">
    <property type="entry name" value="SAM_DOMAIN"/>
    <property type="match status" value="1"/>
</dbReference>
<dbReference type="CDD" id="cd09534">
    <property type="entry name" value="SAM_Ste11_fungal"/>
    <property type="match status" value="1"/>
</dbReference>
<dbReference type="SUPFAM" id="SSF47769">
    <property type="entry name" value="SAM/Pointed domain"/>
    <property type="match status" value="1"/>
</dbReference>
<evidence type="ECO:0000256" key="6">
    <source>
        <dbReference type="ARBA" id="ARBA00022777"/>
    </source>
</evidence>
<feature type="compositionally biased region" description="Basic and acidic residues" evidence="11">
    <location>
        <begin position="724"/>
        <end position="733"/>
    </location>
</feature>
<dbReference type="InterPro" id="IPR008271">
    <property type="entry name" value="Ser/Thr_kinase_AS"/>
</dbReference>
<dbReference type="Pfam" id="PF00069">
    <property type="entry name" value="Pkinase"/>
    <property type="match status" value="3"/>
</dbReference>
<dbReference type="EMBL" id="PYFQ01000003">
    <property type="protein sequence ID" value="PSK39318.1"/>
    <property type="molecule type" value="Genomic_DNA"/>
</dbReference>
<keyword evidence="5 10" id="KW-0547">Nucleotide-binding</keyword>
<dbReference type="GO" id="GO:0005524">
    <property type="term" value="F:ATP binding"/>
    <property type="evidence" value="ECO:0007669"/>
    <property type="project" value="UniProtKB-UniRule"/>
</dbReference>
<dbReference type="PANTHER" id="PTHR11584">
    <property type="entry name" value="SERINE/THREONINE PROTEIN KINASE"/>
    <property type="match status" value="1"/>
</dbReference>
<evidence type="ECO:0000259" key="13">
    <source>
        <dbReference type="PROSITE" id="PS50105"/>
    </source>
</evidence>
<feature type="region of interest" description="Disordered" evidence="11">
    <location>
        <begin position="880"/>
        <end position="923"/>
    </location>
</feature>
<evidence type="ECO:0000313" key="14">
    <source>
        <dbReference type="EMBL" id="PSK39318.1"/>
    </source>
</evidence>
<comment type="similarity">
    <text evidence="1">Belongs to the protein kinase superfamily. STE Ser/Thr protein kinase family. MAP kinase kinase kinase subfamily.</text>
</comment>
<dbReference type="InterPro" id="IPR001660">
    <property type="entry name" value="SAM"/>
</dbReference>
<keyword evidence="4" id="KW-0808">Transferase</keyword>
<gene>
    <name evidence="14" type="ORF">C7M61_001927</name>
</gene>
<evidence type="ECO:0000256" key="3">
    <source>
        <dbReference type="ARBA" id="ARBA00022527"/>
    </source>
</evidence>
<name>A0A2P7YTM5_9ASCO</name>
<feature type="region of interest" description="Disordered" evidence="11">
    <location>
        <begin position="987"/>
        <end position="1006"/>
    </location>
</feature>
<dbReference type="SMART" id="SM00454">
    <property type="entry name" value="SAM"/>
    <property type="match status" value="1"/>
</dbReference>
<dbReference type="Gene3D" id="1.10.510.10">
    <property type="entry name" value="Transferase(Phosphotransferase) domain 1"/>
    <property type="match status" value="3"/>
</dbReference>
<dbReference type="SMART" id="SM00220">
    <property type="entry name" value="S_TKc"/>
    <property type="match status" value="2"/>
</dbReference>
<dbReference type="PROSITE" id="PS50011">
    <property type="entry name" value="PROTEIN_KINASE_DOM"/>
    <property type="match status" value="2"/>
</dbReference>
<dbReference type="InterPro" id="IPR017441">
    <property type="entry name" value="Protein_kinase_ATP_BS"/>
</dbReference>
<dbReference type="FunFam" id="1.10.510.10:FF:000334">
    <property type="entry name" value="Serine/threonine-protein kinase STE11"/>
    <property type="match status" value="1"/>
</dbReference>
<keyword evidence="15" id="KW-1185">Reference proteome</keyword>
<proteinExistence type="inferred from homology"/>
<dbReference type="InterPro" id="IPR000719">
    <property type="entry name" value="Prot_kinase_dom"/>
</dbReference>
<dbReference type="PROSITE" id="PS00108">
    <property type="entry name" value="PROTEIN_KINASE_ST"/>
    <property type="match status" value="2"/>
</dbReference>
<evidence type="ECO:0000256" key="11">
    <source>
        <dbReference type="SAM" id="MobiDB-lite"/>
    </source>
</evidence>
<dbReference type="Pfam" id="PF00536">
    <property type="entry name" value="SAM_1"/>
    <property type="match status" value="1"/>
</dbReference>
<accession>A0A2P7YTM5</accession>
<feature type="domain" description="SAM" evidence="13">
    <location>
        <begin position="1"/>
        <end position="64"/>
    </location>
</feature>
<evidence type="ECO:0000256" key="2">
    <source>
        <dbReference type="ARBA" id="ARBA00012406"/>
    </source>
</evidence>
<evidence type="ECO:0000313" key="15">
    <source>
        <dbReference type="Proteomes" id="UP000241107"/>
    </source>
</evidence>
<dbReference type="Gene3D" id="1.10.150.50">
    <property type="entry name" value="Transcription Factor, Ets-1"/>
    <property type="match status" value="1"/>
</dbReference>
<dbReference type="Gene3D" id="3.10.20.90">
    <property type="entry name" value="Phosphatidylinositol 3-kinase Catalytic Subunit, Chain A, domain 1"/>
    <property type="match status" value="1"/>
</dbReference>
<feature type="domain" description="Protein kinase" evidence="12">
    <location>
        <begin position="1046"/>
        <end position="1479"/>
    </location>
</feature>
<organism evidence="14 15">
    <name type="scientific">Candidozyma pseudohaemuli</name>
    <dbReference type="NCBI Taxonomy" id="418784"/>
    <lineage>
        <taxon>Eukaryota</taxon>
        <taxon>Fungi</taxon>
        <taxon>Dikarya</taxon>
        <taxon>Ascomycota</taxon>
        <taxon>Saccharomycotina</taxon>
        <taxon>Pichiomycetes</taxon>
        <taxon>Metschnikowiaceae</taxon>
        <taxon>Candidozyma</taxon>
    </lineage>
</organism>
<feature type="region of interest" description="Disordered" evidence="11">
    <location>
        <begin position="719"/>
        <end position="743"/>
    </location>
</feature>
<keyword evidence="6" id="KW-0418">Kinase</keyword>
<dbReference type="GO" id="GO:0030447">
    <property type="term" value="P:filamentous growth"/>
    <property type="evidence" value="ECO:0007669"/>
    <property type="project" value="UniProtKB-ARBA"/>
</dbReference>